<accession>A0A2H0LP82</accession>
<evidence type="ECO:0000256" key="4">
    <source>
        <dbReference type="ARBA" id="ARBA00022741"/>
    </source>
</evidence>
<dbReference type="Proteomes" id="UP000230859">
    <property type="component" value="Unassembled WGS sequence"/>
</dbReference>
<proteinExistence type="inferred from homology"/>
<evidence type="ECO:0000256" key="7">
    <source>
        <dbReference type="ARBA" id="ARBA00048475"/>
    </source>
</evidence>
<reference evidence="10 11" key="1">
    <citation type="submission" date="2017-09" db="EMBL/GenBank/DDBJ databases">
        <title>Depth-based differentiation of microbial function through sediment-hosted aquifers and enrichment of novel symbionts in the deep terrestrial subsurface.</title>
        <authorList>
            <person name="Probst A.J."/>
            <person name="Ladd B."/>
            <person name="Jarett J.K."/>
            <person name="Geller-Mcgrath D.E."/>
            <person name="Sieber C.M."/>
            <person name="Emerson J.B."/>
            <person name="Anantharaman K."/>
            <person name="Thomas B.C."/>
            <person name="Malmstrom R."/>
            <person name="Stieglmeier M."/>
            <person name="Klingl A."/>
            <person name="Woyke T."/>
            <person name="Ryan C.M."/>
            <person name="Banfield J.F."/>
        </authorList>
    </citation>
    <scope>NUCLEOTIDE SEQUENCE [LARGE SCALE GENOMIC DNA]</scope>
    <source>
        <strain evidence="10">CG11_big_fil_rev_8_21_14_0_20_45_26</strain>
    </source>
</reference>
<dbReference type="InterPro" id="IPR001636">
    <property type="entry name" value="SAICAR_synth"/>
</dbReference>
<dbReference type="PROSITE" id="PS01058">
    <property type="entry name" value="SAICAR_SYNTHETASE_2"/>
    <property type="match status" value="1"/>
</dbReference>
<keyword evidence="6 8" id="KW-0067">ATP-binding</keyword>
<dbReference type="EMBL" id="PCVY01000049">
    <property type="protein sequence ID" value="PIQ86178.1"/>
    <property type="molecule type" value="Genomic_DNA"/>
</dbReference>
<evidence type="ECO:0000259" key="9">
    <source>
        <dbReference type="Pfam" id="PF01259"/>
    </source>
</evidence>
<evidence type="ECO:0000256" key="3">
    <source>
        <dbReference type="ARBA" id="ARBA00022598"/>
    </source>
</evidence>
<keyword evidence="4 8" id="KW-0547">Nucleotide-binding</keyword>
<dbReference type="PANTHER" id="PTHR43700:SF1">
    <property type="entry name" value="PHOSPHORIBOSYLAMINOIMIDAZOLE-SUCCINOCARBOXAMIDE SYNTHASE"/>
    <property type="match status" value="1"/>
</dbReference>
<sequence>MAKDNTAAIKESKLDLPLRGRGKVRDIYSVGKDRLMLVTTDRLSAFDVVLPNPIPFKGHVLNQISLFWFDFFKDLVPNHLADDYKNYLTPEMTEAYESELKGRSMFVKKVEPIMVECVVRGYITGSGWKDYLKTGAVCGHQLPTGLKQCEKLEKPLFTPASKETSGHDINIDFKQTVERVGEKAANQIRDLSITLYSKGRDYAESKGILIADTKFEFGILDGDIILIDEVLTPDSSRFWPKDIYEVGHDQPSYDKQIVRNYLLDIKWNQKPPVPVLPDEIVEKTSAAYRDVFKRLTGRALAA</sequence>
<dbReference type="SUPFAM" id="SSF56104">
    <property type="entry name" value="SAICAR synthase-like"/>
    <property type="match status" value="1"/>
</dbReference>
<dbReference type="NCBIfam" id="NF010568">
    <property type="entry name" value="PRK13961.1"/>
    <property type="match status" value="1"/>
</dbReference>
<organism evidence="10 11">
    <name type="scientific">Candidatus Abzuiibacterium crystallinum</name>
    <dbReference type="NCBI Taxonomy" id="1974748"/>
    <lineage>
        <taxon>Bacteria</taxon>
        <taxon>Pseudomonadati</taxon>
        <taxon>Candidatus Omnitrophota</taxon>
        <taxon>Candidatus Abzuiibacterium</taxon>
    </lineage>
</organism>
<name>A0A2H0LP82_9BACT</name>
<evidence type="ECO:0000313" key="10">
    <source>
        <dbReference type="EMBL" id="PIQ86178.1"/>
    </source>
</evidence>
<comment type="caution">
    <text evidence="10">The sequence shown here is derived from an EMBL/GenBank/DDBJ whole genome shotgun (WGS) entry which is preliminary data.</text>
</comment>
<dbReference type="GO" id="GO:0005524">
    <property type="term" value="F:ATP binding"/>
    <property type="evidence" value="ECO:0007669"/>
    <property type="project" value="UniProtKB-KW"/>
</dbReference>
<dbReference type="Gene3D" id="3.30.200.20">
    <property type="entry name" value="Phosphorylase Kinase, domain 1"/>
    <property type="match status" value="1"/>
</dbReference>
<comment type="catalytic activity">
    <reaction evidence="7 8">
        <text>5-amino-1-(5-phospho-D-ribosyl)imidazole-4-carboxylate + L-aspartate + ATP = (2S)-2-[5-amino-1-(5-phospho-beta-D-ribosyl)imidazole-4-carboxamido]succinate + ADP + phosphate + 2 H(+)</text>
        <dbReference type="Rhea" id="RHEA:22628"/>
        <dbReference type="ChEBI" id="CHEBI:15378"/>
        <dbReference type="ChEBI" id="CHEBI:29991"/>
        <dbReference type="ChEBI" id="CHEBI:30616"/>
        <dbReference type="ChEBI" id="CHEBI:43474"/>
        <dbReference type="ChEBI" id="CHEBI:58443"/>
        <dbReference type="ChEBI" id="CHEBI:77657"/>
        <dbReference type="ChEBI" id="CHEBI:456216"/>
        <dbReference type="EC" id="6.3.2.6"/>
    </reaction>
</comment>
<dbReference type="FunFam" id="3.30.470.20:FF:000015">
    <property type="entry name" value="Phosphoribosylaminoimidazole-succinocarboxamide synthase"/>
    <property type="match status" value="1"/>
</dbReference>
<comment type="pathway">
    <text evidence="1 8">Purine metabolism; IMP biosynthesis via de novo pathway; 5-amino-1-(5-phospho-D-ribosyl)imidazole-4-carboxamide from 5-amino-1-(5-phospho-D-ribosyl)imidazole-4-carboxylate: step 1/2.</text>
</comment>
<dbReference type="HAMAP" id="MF_00137">
    <property type="entry name" value="SAICAR_synth"/>
    <property type="match status" value="1"/>
</dbReference>
<dbReference type="UniPathway" id="UPA00074">
    <property type="reaction ID" value="UER00131"/>
</dbReference>
<dbReference type="PANTHER" id="PTHR43700">
    <property type="entry name" value="PHOSPHORIBOSYLAMINOIMIDAZOLE-SUCCINOCARBOXAMIDE SYNTHASE"/>
    <property type="match status" value="1"/>
</dbReference>
<comment type="similarity">
    <text evidence="2 8">Belongs to the SAICAR synthetase family.</text>
</comment>
<evidence type="ECO:0000256" key="2">
    <source>
        <dbReference type="ARBA" id="ARBA00010190"/>
    </source>
</evidence>
<dbReference type="NCBIfam" id="TIGR00081">
    <property type="entry name" value="purC"/>
    <property type="match status" value="1"/>
</dbReference>
<evidence type="ECO:0000313" key="11">
    <source>
        <dbReference type="Proteomes" id="UP000230859"/>
    </source>
</evidence>
<evidence type="ECO:0000256" key="8">
    <source>
        <dbReference type="HAMAP-Rule" id="MF_00137"/>
    </source>
</evidence>
<dbReference type="InterPro" id="IPR028923">
    <property type="entry name" value="SAICAR_synt/ADE2_N"/>
</dbReference>
<keyword evidence="5 8" id="KW-0658">Purine biosynthesis</keyword>
<dbReference type="GO" id="GO:0006189">
    <property type="term" value="P:'de novo' IMP biosynthetic process"/>
    <property type="evidence" value="ECO:0007669"/>
    <property type="project" value="UniProtKB-UniRule"/>
</dbReference>
<dbReference type="InterPro" id="IPR018236">
    <property type="entry name" value="SAICAR_synthetase_CS"/>
</dbReference>
<dbReference type="GO" id="GO:0004639">
    <property type="term" value="F:phosphoribosylaminoimidazolesuccinocarboxamide synthase activity"/>
    <property type="evidence" value="ECO:0007669"/>
    <property type="project" value="UniProtKB-UniRule"/>
</dbReference>
<dbReference type="AlphaFoldDB" id="A0A2H0LP82"/>
<dbReference type="EC" id="6.3.2.6" evidence="8"/>
<gene>
    <name evidence="8" type="primary">purC</name>
    <name evidence="10" type="ORF">COV74_05735</name>
</gene>
<dbReference type="GO" id="GO:0005737">
    <property type="term" value="C:cytoplasm"/>
    <property type="evidence" value="ECO:0007669"/>
    <property type="project" value="TreeGrafter"/>
</dbReference>
<feature type="domain" description="SAICAR synthetase/ADE2 N-terminal" evidence="9">
    <location>
        <begin position="21"/>
        <end position="270"/>
    </location>
</feature>
<dbReference type="CDD" id="cd01414">
    <property type="entry name" value="SAICAR_synt_Sc"/>
    <property type="match status" value="1"/>
</dbReference>
<dbReference type="Gene3D" id="3.30.470.20">
    <property type="entry name" value="ATP-grasp fold, B domain"/>
    <property type="match status" value="1"/>
</dbReference>
<protein>
    <recommendedName>
        <fullName evidence="8">Phosphoribosylaminoimidazole-succinocarboxamide synthase</fullName>
        <ecNumber evidence="8">6.3.2.6</ecNumber>
    </recommendedName>
    <alternativeName>
        <fullName evidence="8">SAICAR synthetase</fullName>
    </alternativeName>
</protein>
<evidence type="ECO:0000256" key="1">
    <source>
        <dbReference type="ARBA" id="ARBA00004672"/>
    </source>
</evidence>
<dbReference type="Pfam" id="PF01259">
    <property type="entry name" value="SAICAR_synt"/>
    <property type="match status" value="1"/>
</dbReference>
<evidence type="ECO:0000256" key="6">
    <source>
        <dbReference type="ARBA" id="ARBA00022840"/>
    </source>
</evidence>
<keyword evidence="3 8" id="KW-0436">Ligase</keyword>
<evidence type="ECO:0000256" key="5">
    <source>
        <dbReference type="ARBA" id="ARBA00022755"/>
    </source>
</evidence>